<evidence type="ECO:0000313" key="2">
    <source>
        <dbReference type="Proteomes" id="UP000220527"/>
    </source>
</evidence>
<proteinExistence type="predicted"/>
<keyword evidence="2" id="KW-1185">Reference proteome</keyword>
<dbReference type="RefSeq" id="WP_097645650.1">
    <property type="nucleotide sequence ID" value="NZ_NQWI01000136.1"/>
</dbReference>
<reference evidence="2" key="1">
    <citation type="submission" date="2017-08" db="EMBL/GenBank/DDBJ databases">
        <authorList>
            <person name="Grouzdev D.S."/>
            <person name="Gaisin V.A."/>
            <person name="Rysina M.S."/>
            <person name="Gorlenko V.M."/>
        </authorList>
    </citation>
    <scope>NUCLEOTIDE SEQUENCE [LARGE SCALE GENOMIC DNA]</scope>
    <source>
        <strain evidence="2">Kir15-3F</strain>
    </source>
</reference>
<dbReference type="EMBL" id="NQWI01000136">
    <property type="protein sequence ID" value="PDW01474.1"/>
    <property type="molecule type" value="Genomic_DNA"/>
</dbReference>
<sequence length="220" mass="24511">MTTHQPFPKNRVILYGVVDRRNDRDTKKASPDIRRYRNPTGGADYTVSLQVASPYGGSYKIEVNVGPVKGAEIFASCPADQPVILTGHLTRMPEVDRRFREYDANRVVEGIFYQDVEVRVEAVRLPTETDPTGTGSNIALEGEVVEPPIFMRHPDIPDLELARVGLRARTQAMTDATGQILPARACLVTVVIPVDDEDAALLYRRGNRLQIRGALERLDE</sequence>
<dbReference type="AlphaFoldDB" id="A0A2A6RED8"/>
<comment type="caution">
    <text evidence="1">The sequence shown here is derived from an EMBL/GenBank/DDBJ whole genome shotgun (WGS) entry which is preliminary data.</text>
</comment>
<organism evidence="1 2">
    <name type="scientific">Candidatus Viridilinea mediisalina</name>
    <dbReference type="NCBI Taxonomy" id="2024553"/>
    <lineage>
        <taxon>Bacteria</taxon>
        <taxon>Bacillati</taxon>
        <taxon>Chloroflexota</taxon>
        <taxon>Chloroflexia</taxon>
        <taxon>Chloroflexales</taxon>
        <taxon>Chloroflexineae</taxon>
        <taxon>Oscillochloridaceae</taxon>
        <taxon>Candidatus Viridilinea</taxon>
    </lineage>
</organism>
<evidence type="ECO:0000313" key="1">
    <source>
        <dbReference type="EMBL" id="PDW01474.1"/>
    </source>
</evidence>
<name>A0A2A6RED8_9CHLR</name>
<accession>A0A2A6RED8</accession>
<dbReference type="Proteomes" id="UP000220527">
    <property type="component" value="Unassembled WGS sequence"/>
</dbReference>
<protein>
    <submittedName>
        <fullName evidence="1">Uncharacterized protein</fullName>
    </submittedName>
</protein>
<gene>
    <name evidence="1" type="ORF">CJ255_18890</name>
</gene>